<organism evidence="1 2">
    <name type="scientific">Musa troglodytarum</name>
    <name type="common">fe'i banana</name>
    <dbReference type="NCBI Taxonomy" id="320322"/>
    <lineage>
        <taxon>Eukaryota</taxon>
        <taxon>Viridiplantae</taxon>
        <taxon>Streptophyta</taxon>
        <taxon>Embryophyta</taxon>
        <taxon>Tracheophyta</taxon>
        <taxon>Spermatophyta</taxon>
        <taxon>Magnoliopsida</taxon>
        <taxon>Liliopsida</taxon>
        <taxon>Zingiberales</taxon>
        <taxon>Musaceae</taxon>
        <taxon>Musa</taxon>
    </lineage>
</organism>
<dbReference type="AlphaFoldDB" id="A0A9E7FKG8"/>
<evidence type="ECO:0000313" key="1">
    <source>
        <dbReference type="EMBL" id="URD97924.1"/>
    </source>
</evidence>
<dbReference type="EMBL" id="CP097506">
    <property type="protein sequence ID" value="URD97924.1"/>
    <property type="molecule type" value="Genomic_DNA"/>
</dbReference>
<accession>A0A9E7FKG8</accession>
<reference evidence="1" key="1">
    <citation type="submission" date="2022-05" db="EMBL/GenBank/DDBJ databases">
        <title>The Musa troglodytarum L. genome provides insights into the mechanism of non-climacteric behaviour and enrichment of carotenoids.</title>
        <authorList>
            <person name="Wang J."/>
        </authorList>
    </citation>
    <scope>NUCLEOTIDE SEQUENCE</scope>
    <source>
        <tissue evidence="1">Leaf</tissue>
    </source>
</reference>
<protein>
    <submittedName>
        <fullName evidence="1">Uncharacterized protein</fullName>
    </submittedName>
</protein>
<sequence>MGFLSPVSDLGTNLSAITELNHQSVGSVRLVMDHLELMAERPKKSISFHGTKGTRHEKNH</sequence>
<keyword evidence="2" id="KW-1185">Reference proteome</keyword>
<evidence type="ECO:0000313" key="2">
    <source>
        <dbReference type="Proteomes" id="UP001055439"/>
    </source>
</evidence>
<proteinExistence type="predicted"/>
<dbReference type="Proteomes" id="UP001055439">
    <property type="component" value="Chromosome 4"/>
</dbReference>
<gene>
    <name evidence="1" type="ORF">MUK42_37718</name>
</gene>
<name>A0A9E7FKG8_9LILI</name>